<reference evidence="3" key="2">
    <citation type="submission" date="2013-12" db="EMBL/GenBank/DDBJ databases">
        <authorList>
            <person name="Yu Y."/>
            <person name="Lee S."/>
            <person name="de Baynast K."/>
            <person name="Wissotski M."/>
            <person name="Liu L."/>
            <person name="Talag J."/>
            <person name="Goicoechea J."/>
            <person name="Angelova A."/>
            <person name="Jetty R."/>
            <person name="Kudrna D."/>
            <person name="Golser W."/>
            <person name="Rivera L."/>
            <person name="Zhang J."/>
            <person name="Wing R."/>
        </authorList>
    </citation>
    <scope>NUCLEOTIDE SEQUENCE</scope>
</reference>
<feature type="compositionally biased region" description="Low complexity" evidence="1">
    <location>
        <begin position="48"/>
        <end position="63"/>
    </location>
</feature>
<organism evidence="2 3">
    <name type="scientific">Leersia perrieri</name>
    <dbReference type="NCBI Taxonomy" id="77586"/>
    <lineage>
        <taxon>Eukaryota</taxon>
        <taxon>Viridiplantae</taxon>
        <taxon>Streptophyta</taxon>
        <taxon>Embryophyta</taxon>
        <taxon>Tracheophyta</taxon>
        <taxon>Spermatophyta</taxon>
        <taxon>Magnoliopsida</taxon>
        <taxon>Liliopsida</taxon>
        <taxon>Poales</taxon>
        <taxon>Poaceae</taxon>
        <taxon>BOP clade</taxon>
        <taxon>Oryzoideae</taxon>
        <taxon>Oryzeae</taxon>
        <taxon>Oryzinae</taxon>
        <taxon>Leersia</taxon>
    </lineage>
</organism>
<evidence type="ECO:0000256" key="1">
    <source>
        <dbReference type="SAM" id="MobiDB-lite"/>
    </source>
</evidence>
<evidence type="ECO:0000313" key="3">
    <source>
        <dbReference type="Proteomes" id="UP000032180"/>
    </source>
</evidence>
<keyword evidence="3" id="KW-1185">Reference proteome</keyword>
<protein>
    <submittedName>
        <fullName evidence="2">Uncharacterized protein</fullName>
    </submittedName>
</protein>
<proteinExistence type="predicted"/>
<evidence type="ECO:0000313" key="2">
    <source>
        <dbReference type="EnsemblPlants" id="LPERR01G29290.1"/>
    </source>
</evidence>
<dbReference type="InterPro" id="IPR040340">
    <property type="entry name" value="CEST/Y3IP1"/>
</dbReference>
<feature type="region of interest" description="Disordered" evidence="1">
    <location>
        <begin position="27"/>
        <end position="94"/>
    </location>
</feature>
<dbReference type="GO" id="GO:0009535">
    <property type="term" value="C:chloroplast thylakoid membrane"/>
    <property type="evidence" value="ECO:0007669"/>
    <property type="project" value="InterPro"/>
</dbReference>
<dbReference type="AlphaFoldDB" id="A0A0D9V6R7"/>
<dbReference type="STRING" id="77586.A0A0D9V6R7"/>
<dbReference type="PANTHER" id="PTHR33672:SF16">
    <property type="entry name" value="OS01G0798750 PROTEIN"/>
    <property type="match status" value="1"/>
</dbReference>
<dbReference type="eggNOG" id="ENOG502R3H1">
    <property type="taxonomic scope" value="Eukaryota"/>
</dbReference>
<dbReference type="Gramene" id="LPERR01G29290.1">
    <property type="protein sequence ID" value="LPERR01G29290.1"/>
    <property type="gene ID" value="LPERR01G29290"/>
</dbReference>
<accession>A0A0D9V6R7</accession>
<reference evidence="2" key="3">
    <citation type="submission" date="2015-04" db="UniProtKB">
        <authorList>
            <consortium name="EnsemblPlants"/>
        </authorList>
    </citation>
    <scope>IDENTIFICATION</scope>
</reference>
<dbReference type="EnsemblPlants" id="LPERR01G29290.1">
    <property type="protein sequence ID" value="LPERR01G29290.1"/>
    <property type="gene ID" value="LPERR01G29290"/>
</dbReference>
<sequence length="181" mass="19050">MSQTPNADSGRDTFTCGTMFMCLNLPGLSKKKRESKEESRPPPPLATEQDQPAAAVAEQEPVPGRAASTEKLESSSLYSGSNMGFDLPVEPDLGEDRGGRPVLAYCPSPCFDLPVELMRAGERGDSPVTAAFVFDGYPRGALKKVASCLPPGVVGGDGESRQPHLVRFLSNSTAPANGGLP</sequence>
<dbReference type="Proteomes" id="UP000032180">
    <property type="component" value="Chromosome 1"/>
</dbReference>
<dbReference type="GO" id="GO:0080183">
    <property type="term" value="P:response to photooxidative stress"/>
    <property type="evidence" value="ECO:0007669"/>
    <property type="project" value="InterPro"/>
</dbReference>
<name>A0A0D9V6R7_9ORYZ</name>
<dbReference type="GO" id="GO:0048564">
    <property type="term" value="P:photosystem I assembly"/>
    <property type="evidence" value="ECO:0007669"/>
    <property type="project" value="InterPro"/>
</dbReference>
<reference evidence="2 3" key="1">
    <citation type="submission" date="2012-08" db="EMBL/GenBank/DDBJ databases">
        <title>Oryza genome evolution.</title>
        <authorList>
            <person name="Wing R.A."/>
        </authorList>
    </citation>
    <scope>NUCLEOTIDE SEQUENCE</scope>
</reference>
<dbReference type="PANTHER" id="PTHR33672">
    <property type="entry name" value="YCF3-INTERACTING PROTEIN 1, CHLOROPLASTIC"/>
    <property type="match status" value="1"/>
</dbReference>
<dbReference type="HOGENOM" id="CLU_1322881_0_0_1"/>